<evidence type="ECO:0000313" key="3">
    <source>
        <dbReference type="EMBL" id="UMM32808.1"/>
    </source>
</evidence>
<feature type="compositionally biased region" description="Basic and acidic residues" evidence="2">
    <location>
        <begin position="111"/>
        <end position="127"/>
    </location>
</feature>
<feature type="coiled-coil region" evidence="1">
    <location>
        <begin position="53"/>
        <end position="80"/>
    </location>
</feature>
<feature type="region of interest" description="Disordered" evidence="2">
    <location>
        <begin position="99"/>
        <end position="147"/>
    </location>
</feature>
<gene>
    <name evidence="3" type="ORF">L5515_006484</name>
</gene>
<feature type="compositionally biased region" description="Basic residues" evidence="2">
    <location>
        <begin position="128"/>
        <end position="137"/>
    </location>
</feature>
<keyword evidence="1" id="KW-0175">Coiled coil</keyword>
<keyword evidence="4" id="KW-1185">Reference proteome</keyword>
<evidence type="ECO:0000256" key="2">
    <source>
        <dbReference type="SAM" id="MobiDB-lite"/>
    </source>
</evidence>
<evidence type="ECO:0000313" key="4">
    <source>
        <dbReference type="Proteomes" id="UP000829354"/>
    </source>
</evidence>
<organism evidence="3 4">
    <name type="scientific">Caenorhabditis briggsae</name>
    <dbReference type="NCBI Taxonomy" id="6238"/>
    <lineage>
        <taxon>Eukaryota</taxon>
        <taxon>Metazoa</taxon>
        <taxon>Ecdysozoa</taxon>
        <taxon>Nematoda</taxon>
        <taxon>Chromadorea</taxon>
        <taxon>Rhabditida</taxon>
        <taxon>Rhabditina</taxon>
        <taxon>Rhabditomorpha</taxon>
        <taxon>Rhabditoidea</taxon>
        <taxon>Rhabditidae</taxon>
        <taxon>Peloderinae</taxon>
        <taxon>Caenorhabditis</taxon>
    </lineage>
</organism>
<proteinExistence type="predicted"/>
<dbReference type="AlphaFoldDB" id="A0AAE9EZK1"/>
<protein>
    <submittedName>
        <fullName evidence="3">Uncharacterized protein</fullName>
    </submittedName>
</protein>
<accession>A0AAE9EZK1</accession>
<feature type="compositionally biased region" description="Basic and acidic residues" evidence="2">
    <location>
        <begin position="138"/>
        <end position="147"/>
    </location>
</feature>
<name>A0AAE9EZK1_CAEBR</name>
<dbReference type="Proteomes" id="UP000829354">
    <property type="component" value="Chromosome V"/>
</dbReference>
<sequence length="147" mass="17586">MDANQDDQMEVDPNVTSQTVGSGMIKLMNTIPRHGHQKEDEMTTQEEAEYLRRKAEDEQIKKWDLKIEALIEKVNTARRDRVTEVIRMNKRRDNYDANIKKKQAHITASESLRERRRIEAKEDEEWRKMRRNRGKNRHGAEKRDKLD</sequence>
<feature type="compositionally biased region" description="Acidic residues" evidence="2">
    <location>
        <begin position="1"/>
        <end position="10"/>
    </location>
</feature>
<dbReference type="EMBL" id="CP092624">
    <property type="protein sequence ID" value="UMM32808.1"/>
    <property type="molecule type" value="Genomic_DNA"/>
</dbReference>
<feature type="region of interest" description="Disordered" evidence="2">
    <location>
        <begin position="1"/>
        <end position="49"/>
    </location>
</feature>
<reference evidence="3 4" key="1">
    <citation type="submission" date="2022-04" db="EMBL/GenBank/DDBJ databases">
        <title>Chromosome-level reference genomes for two strains of Caenorhabditis briggsae: an improved platform for comparative genomics.</title>
        <authorList>
            <person name="Stevens L."/>
            <person name="Andersen E."/>
        </authorList>
    </citation>
    <scope>NUCLEOTIDE SEQUENCE [LARGE SCALE GENOMIC DNA]</scope>
    <source>
        <strain evidence="3">VX34</strain>
        <tissue evidence="3">Whole-organism</tissue>
    </source>
</reference>
<evidence type="ECO:0000256" key="1">
    <source>
        <dbReference type="SAM" id="Coils"/>
    </source>
</evidence>